<dbReference type="Proteomes" id="UP000237819">
    <property type="component" value="Unassembled WGS sequence"/>
</dbReference>
<organism evidence="1 2">
    <name type="scientific">Blastopirellula marina</name>
    <dbReference type="NCBI Taxonomy" id="124"/>
    <lineage>
        <taxon>Bacteria</taxon>
        <taxon>Pseudomonadati</taxon>
        <taxon>Planctomycetota</taxon>
        <taxon>Planctomycetia</taxon>
        <taxon>Pirellulales</taxon>
        <taxon>Pirellulaceae</taxon>
        <taxon>Blastopirellula</taxon>
    </lineage>
</organism>
<protein>
    <submittedName>
        <fullName evidence="1">Uncharacterized protein</fullName>
    </submittedName>
</protein>
<sequence>MELVIESGGKIRCIYDEAIDLGSLGNLRIERASHVEPTAEGLWTVDLTPVAGPKFGMFAGRNEALAAEIAWLSQNWLMRND</sequence>
<dbReference type="EMBL" id="PUHZ01000022">
    <property type="protein sequence ID" value="PQO43828.1"/>
    <property type="molecule type" value="Genomic_DNA"/>
</dbReference>
<dbReference type="AlphaFoldDB" id="A0A2S8GH91"/>
<evidence type="ECO:0000313" key="1">
    <source>
        <dbReference type="EMBL" id="PQO43828.1"/>
    </source>
</evidence>
<dbReference type="RefSeq" id="WP_105337584.1">
    <property type="nucleotide sequence ID" value="NZ_PUHZ01000022.1"/>
</dbReference>
<proteinExistence type="predicted"/>
<name>A0A2S8GH91_9BACT</name>
<reference evidence="1 2" key="1">
    <citation type="submission" date="2018-02" db="EMBL/GenBank/DDBJ databases">
        <title>Comparative genomes isolates from brazilian mangrove.</title>
        <authorList>
            <person name="Araujo J.E."/>
            <person name="Taketani R.G."/>
            <person name="Silva M.C.P."/>
            <person name="Loureco M.V."/>
            <person name="Andreote F.D."/>
        </authorList>
    </citation>
    <scope>NUCLEOTIDE SEQUENCE [LARGE SCALE GENOMIC DNA]</scope>
    <source>
        <strain evidence="1 2">Nap-Phe MGV</strain>
    </source>
</reference>
<comment type="caution">
    <text evidence="1">The sequence shown here is derived from an EMBL/GenBank/DDBJ whole genome shotgun (WGS) entry which is preliminary data.</text>
</comment>
<accession>A0A2S8GH91</accession>
<dbReference type="OrthoDB" id="280020at2"/>
<gene>
    <name evidence="1" type="ORF">C5Y93_21825</name>
</gene>
<evidence type="ECO:0000313" key="2">
    <source>
        <dbReference type="Proteomes" id="UP000237819"/>
    </source>
</evidence>